<dbReference type="PANTHER" id="PTHR43569">
    <property type="entry name" value="AMIDOHYDROLASE"/>
    <property type="match status" value="1"/>
</dbReference>
<evidence type="ECO:0000313" key="4">
    <source>
        <dbReference type="Proteomes" id="UP000019141"/>
    </source>
</evidence>
<dbReference type="PATRIC" id="fig|1429438.4.peg.4094"/>
<feature type="domain" description="Amidohydrolase-related" evidence="2">
    <location>
        <begin position="35"/>
        <end position="344"/>
    </location>
</feature>
<evidence type="ECO:0000313" key="3">
    <source>
        <dbReference type="EMBL" id="ETW97862.1"/>
    </source>
</evidence>
<dbReference type="Pfam" id="PF04909">
    <property type="entry name" value="Amidohydro_2"/>
    <property type="match status" value="1"/>
</dbReference>
<dbReference type="SUPFAM" id="SSF51556">
    <property type="entry name" value="Metallo-dependent hydrolases"/>
    <property type="match status" value="1"/>
</dbReference>
<dbReference type="GO" id="GO:0016787">
    <property type="term" value="F:hydrolase activity"/>
    <property type="evidence" value="ECO:0007669"/>
    <property type="project" value="UniProtKB-KW"/>
</dbReference>
<organism evidence="3 4">
    <name type="scientific">Entotheonella factor</name>
    <dbReference type="NCBI Taxonomy" id="1429438"/>
    <lineage>
        <taxon>Bacteria</taxon>
        <taxon>Pseudomonadati</taxon>
        <taxon>Nitrospinota/Tectimicrobiota group</taxon>
        <taxon>Candidatus Tectimicrobiota</taxon>
        <taxon>Candidatus Entotheonellia</taxon>
        <taxon>Candidatus Entotheonellales</taxon>
        <taxon>Candidatus Entotheonellaceae</taxon>
        <taxon>Candidatus Entotheonella</taxon>
    </lineage>
</organism>
<dbReference type="PANTHER" id="PTHR43569:SF1">
    <property type="entry name" value="BLL3371 PROTEIN"/>
    <property type="match status" value="1"/>
</dbReference>
<accession>W4LIR6</accession>
<comment type="similarity">
    <text evidence="1">Belongs to the metallo-dependent hydrolases superfamily.</text>
</comment>
<dbReference type="InterPro" id="IPR052350">
    <property type="entry name" value="Metallo-dep_Lactonases"/>
</dbReference>
<name>W4LIR6_ENTF1</name>
<gene>
    <name evidence="3" type="ORF">ETSY1_21130</name>
</gene>
<dbReference type="InterPro" id="IPR032466">
    <property type="entry name" value="Metal_Hydrolase"/>
</dbReference>
<dbReference type="Gene3D" id="3.20.20.140">
    <property type="entry name" value="Metal-dependent hydrolases"/>
    <property type="match status" value="1"/>
</dbReference>
<dbReference type="Proteomes" id="UP000019141">
    <property type="component" value="Unassembled WGS sequence"/>
</dbReference>
<comment type="caution">
    <text evidence="3">The sequence shown here is derived from an EMBL/GenBank/DDBJ whole genome shotgun (WGS) entry which is preliminary data.</text>
</comment>
<evidence type="ECO:0000256" key="1">
    <source>
        <dbReference type="ARBA" id="ARBA00038310"/>
    </source>
</evidence>
<dbReference type="InterPro" id="IPR006680">
    <property type="entry name" value="Amidohydro-rel"/>
</dbReference>
<dbReference type="HOGENOM" id="CLU_044590_3_1_7"/>
<dbReference type="AlphaFoldDB" id="W4LIR6"/>
<dbReference type="EMBL" id="AZHW01000610">
    <property type="protein sequence ID" value="ETW97862.1"/>
    <property type="molecule type" value="Genomic_DNA"/>
</dbReference>
<proteinExistence type="inferred from homology"/>
<sequence length="349" mass="38430">MSTEPVVLPSLTSGLDEHWLTQTHEDILEPELPICDPHHHLWERDGHRYLLPEFLADAGSGHHIESTVFLECGAFYRATGPVEMRSVGEAEFVNGVAAMSASGQYGPTRVAAAFVGYADLTLGERAEAVLTALIEAGGGRFRGVRHSAAWDEGFVIGSSHSRPPAELYLDSTFRQGFACLGRLGLSFDAWVYYPQIPDVIDLARSFPEQPIVLNHVGGPIGVGPYAGRREAEFPVWANAIRELARCDNVWMKLGALSSKRAGFGWHERAQPPSSEELATAWRPYIETCIEAFGVQRCMFESNFPVDKISCSYAVLWNAFKRLAAGSSVSEKAALFRDTAHRFYRVAPST</sequence>
<evidence type="ECO:0000259" key="2">
    <source>
        <dbReference type="Pfam" id="PF04909"/>
    </source>
</evidence>
<protein>
    <submittedName>
        <fullName evidence="3">Amidohydrolase</fullName>
    </submittedName>
</protein>
<keyword evidence="4" id="KW-1185">Reference proteome</keyword>
<reference evidence="3 4" key="1">
    <citation type="journal article" date="2014" name="Nature">
        <title>An environmental bacterial taxon with a large and distinct metabolic repertoire.</title>
        <authorList>
            <person name="Wilson M.C."/>
            <person name="Mori T."/>
            <person name="Ruckert C."/>
            <person name="Uria A.R."/>
            <person name="Helf M.J."/>
            <person name="Takada K."/>
            <person name="Gernert C."/>
            <person name="Steffens U.A."/>
            <person name="Heycke N."/>
            <person name="Schmitt S."/>
            <person name="Rinke C."/>
            <person name="Helfrich E.J."/>
            <person name="Brachmann A.O."/>
            <person name="Gurgui C."/>
            <person name="Wakimoto T."/>
            <person name="Kracht M."/>
            <person name="Crusemann M."/>
            <person name="Hentschel U."/>
            <person name="Abe I."/>
            <person name="Matsunaga S."/>
            <person name="Kalinowski J."/>
            <person name="Takeyama H."/>
            <person name="Piel J."/>
        </authorList>
    </citation>
    <scope>NUCLEOTIDE SEQUENCE [LARGE SCALE GENOMIC DNA]</scope>
    <source>
        <strain evidence="4">TSY1</strain>
    </source>
</reference>